<dbReference type="InterPro" id="IPR013989">
    <property type="entry name" value="Dev_and_cell_death_domain"/>
</dbReference>
<protein>
    <recommendedName>
        <fullName evidence="2">DCD domain-containing protein</fullName>
    </recommendedName>
</protein>
<keyword evidence="4" id="KW-1185">Reference proteome</keyword>
<feature type="compositionally biased region" description="Basic residues" evidence="1">
    <location>
        <begin position="233"/>
        <end position="244"/>
    </location>
</feature>
<feature type="compositionally biased region" description="Basic and acidic residues" evidence="1">
    <location>
        <begin position="187"/>
        <end position="225"/>
    </location>
</feature>
<evidence type="ECO:0000256" key="1">
    <source>
        <dbReference type="SAM" id="MobiDB-lite"/>
    </source>
</evidence>
<feature type="region of interest" description="Disordered" evidence="1">
    <location>
        <begin position="1"/>
        <end position="336"/>
    </location>
</feature>
<sequence length="661" mass="74456">MTNNLEATTVVSKTGGSEEASVETALDEPSMIVSRDDGTAVQEVNDETEVETLNEEYPLKEHEYNQTDGGLVGEEGENSGEERNEEDAIGNSEDNDLQNGEKLREKNEGGAKILNVGYLLKEDGYNRTDAVVGGEDENSRIDKSEDNNQENVQNMEEKNEGGAAGVDKNNKGDIMEEDNDQENGQNTEEKNEGGTAGVDKDNKRDTLGKDEYEGKEEEKNIEKLEAISIQTTKKSKKGNTRKRKANENSEAKGEKKQVLKKVASEGKGKEYCGNLGSRYDNDQDSKGTEMENLVYSCDDDDGRSKKVNSGDEAKMSPEKMASEGRDSPELSEKKKKSLEQVDSMGMIFMCNSKTKKDCYHYKVLGLPANKREMVEKVYKGMKLFLYDVDLKLMYGIYKAAGHGGFSIEPKAFKSQFPSQVRFSIVDDCLPLAEEKFREVIKKNYYTKTKFDCKLTSDQVKNLCKLFISASKESCVQLKSETSMDRQSQPEHVRQTKWVEEPRYHGHPHLHERDVVTNPAVPLAWPQNSLPLAVGQSHNRALEIGVYGWDTVTHNRGTYREGRLVEPHDFYSRDKLLKHPDSYRGEALAEHCDYSRPDGIVEDPVYPPGRHPEYNPPPGLRPEYHLGGLSSEYISTKGIPPEYHSSANSLPEFHYHQPVYRY</sequence>
<reference evidence="4" key="1">
    <citation type="journal article" date="2023" name="Proc. Natl. Acad. Sci. U.S.A.">
        <title>Genomic and structural basis for evolution of tropane alkaloid biosynthesis.</title>
        <authorList>
            <person name="Wanga Y.-J."/>
            <person name="Taina T."/>
            <person name="Yua J.-Y."/>
            <person name="Lia J."/>
            <person name="Xua B."/>
            <person name="Chenc J."/>
            <person name="D'Auriad J.C."/>
            <person name="Huanga J.-P."/>
            <person name="Huanga S.-X."/>
        </authorList>
    </citation>
    <scope>NUCLEOTIDE SEQUENCE [LARGE SCALE GENOMIC DNA]</scope>
    <source>
        <strain evidence="4">cv. KIB-2019</strain>
    </source>
</reference>
<evidence type="ECO:0000313" key="3">
    <source>
        <dbReference type="EMBL" id="KAJ8559526.1"/>
    </source>
</evidence>
<dbReference type="PANTHER" id="PTHR46444">
    <property type="entry name" value="DCD (DEVELOPMENT AND CELL DEATH) DOMAIN PROTEIN-RELATED"/>
    <property type="match status" value="1"/>
</dbReference>
<gene>
    <name evidence="3" type="ORF">K7X08_003584</name>
</gene>
<feature type="compositionally biased region" description="Basic and acidic residues" evidence="1">
    <location>
        <begin position="137"/>
        <end position="146"/>
    </location>
</feature>
<organism evidence="3 4">
    <name type="scientific">Anisodus acutangulus</name>
    <dbReference type="NCBI Taxonomy" id="402998"/>
    <lineage>
        <taxon>Eukaryota</taxon>
        <taxon>Viridiplantae</taxon>
        <taxon>Streptophyta</taxon>
        <taxon>Embryophyta</taxon>
        <taxon>Tracheophyta</taxon>
        <taxon>Spermatophyta</taxon>
        <taxon>Magnoliopsida</taxon>
        <taxon>eudicotyledons</taxon>
        <taxon>Gunneridae</taxon>
        <taxon>Pentapetalae</taxon>
        <taxon>asterids</taxon>
        <taxon>lamiids</taxon>
        <taxon>Solanales</taxon>
        <taxon>Solanaceae</taxon>
        <taxon>Solanoideae</taxon>
        <taxon>Hyoscyameae</taxon>
        <taxon>Anisodus</taxon>
    </lineage>
</organism>
<dbReference type="OrthoDB" id="1920894at2759"/>
<feature type="compositionally biased region" description="Basic and acidic residues" evidence="1">
    <location>
        <begin position="279"/>
        <end position="289"/>
    </location>
</feature>
<dbReference type="EMBL" id="JAJAGQ010000006">
    <property type="protein sequence ID" value="KAJ8559526.1"/>
    <property type="molecule type" value="Genomic_DNA"/>
</dbReference>
<name>A0A9Q1MFX0_9SOLA</name>
<dbReference type="Proteomes" id="UP001152561">
    <property type="component" value="Unassembled WGS sequence"/>
</dbReference>
<dbReference type="PANTHER" id="PTHR46444:SF18">
    <property type="entry name" value="DCD DOMAIN-CONTAINING PROTEIN"/>
    <property type="match status" value="1"/>
</dbReference>
<feature type="compositionally biased region" description="Acidic residues" evidence="1">
    <location>
        <begin position="74"/>
        <end position="96"/>
    </location>
</feature>
<dbReference type="SMART" id="SM00767">
    <property type="entry name" value="DCD"/>
    <property type="match status" value="1"/>
</dbReference>
<feature type="compositionally biased region" description="Polar residues" evidence="1">
    <location>
        <begin position="1"/>
        <end position="15"/>
    </location>
</feature>
<dbReference type="PROSITE" id="PS51222">
    <property type="entry name" value="DCD"/>
    <property type="match status" value="1"/>
</dbReference>
<feature type="compositionally biased region" description="Acidic residues" evidence="1">
    <location>
        <begin position="44"/>
        <end position="54"/>
    </location>
</feature>
<dbReference type="Pfam" id="PF10539">
    <property type="entry name" value="Dev_Cell_Death"/>
    <property type="match status" value="1"/>
</dbReference>
<dbReference type="AlphaFoldDB" id="A0A9Q1MFX0"/>
<feature type="domain" description="DCD" evidence="2">
    <location>
        <begin position="341"/>
        <end position="468"/>
    </location>
</feature>
<evidence type="ECO:0000259" key="2">
    <source>
        <dbReference type="PROSITE" id="PS51222"/>
    </source>
</evidence>
<proteinExistence type="predicted"/>
<evidence type="ECO:0000313" key="4">
    <source>
        <dbReference type="Proteomes" id="UP001152561"/>
    </source>
</evidence>
<feature type="compositionally biased region" description="Basic and acidic residues" evidence="1">
    <location>
        <begin position="302"/>
        <end position="332"/>
    </location>
</feature>
<accession>A0A9Q1MFX0</accession>
<feature type="compositionally biased region" description="Basic and acidic residues" evidence="1">
    <location>
        <begin position="245"/>
        <end position="270"/>
    </location>
</feature>
<comment type="caution">
    <text evidence="3">The sequence shown here is derived from an EMBL/GenBank/DDBJ whole genome shotgun (WGS) entry which is preliminary data.</text>
</comment>
<feature type="compositionally biased region" description="Basic and acidic residues" evidence="1">
    <location>
        <begin position="99"/>
        <end position="109"/>
    </location>
</feature>